<feature type="compositionally biased region" description="Basic and acidic residues" evidence="1">
    <location>
        <begin position="284"/>
        <end position="304"/>
    </location>
</feature>
<dbReference type="PANTHER" id="PTHR11544">
    <property type="entry name" value="COLD SHOCK DOMAIN CONTAINING PROTEINS"/>
    <property type="match status" value="1"/>
</dbReference>
<comment type="caution">
    <text evidence="3">The sequence shown here is derived from an EMBL/GenBank/DDBJ whole genome shotgun (WGS) entry which is preliminary data.</text>
</comment>
<dbReference type="SMART" id="SM00357">
    <property type="entry name" value="CSP"/>
    <property type="match status" value="1"/>
</dbReference>
<dbReference type="OrthoDB" id="203339at2759"/>
<keyword evidence="4" id="KW-1185">Reference proteome</keyword>
<feature type="region of interest" description="Disordered" evidence="1">
    <location>
        <begin position="226"/>
        <end position="323"/>
    </location>
</feature>
<evidence type="ECO:0000313" key="3">
    <source>
        <dbReference type="EMBL" id="PAV88342.1"/>
    </source>
</evidence>
<sequence length="323" mass="36144">MFGVSERSQLANNRHSAPCHFIPPANSRTEEVRKNMAAGTNVSEMIAKMNKVGLKDQDEEKKTAEEGKDGKQAGRTHKDSTTNRSNSGRRSRTTSEQQRRPRRPRLTLEERQKKDQERLDKYTEEQKTKKVLETGCKGTIKWYSLRNKYGFIGRDEQEKGDVFVHQMAISNSRERKYVFRTLEDGEPVEFDIVEGRKGPEAANVTGPEGGPVHGVRFRIFYVRSGPRSYLNGRGGGGAPRRRPQNRRRENDGENAEKDGEETGANKKPRNNRRRGGGGRGASNGKEEARDEESKKQNKDTDKASGDQSAPAAADGPKTVEASA</sequence>
<dbReference type="SUPFAM" id="SSF50249">
    <property type="entry name" value="Nucleic acid-binding proteins"/>
    <property type="match status" value="1"/>
</dbReference>
<reference evidence="3 4" key="1">
    <citation type="journal article" date="2017" name="Curr. Biol.">
        <title>Genome architecture and evolution of a unichromosomal asexual nematode.</title>
        <authorList>
            <person name="Fradin H."/>
            <person name="Zegar C."/>
            <person name="Gutwein M."/>
            <person name="Lucas J."/>
            <person name="Kovtun M."/>
            <person name="Corcoran D."/>
            <person name="Baugh L.R."/>
            <person name="Kiontke K."/>
            <person name="Gunsalus K."/>
            <person name="Fitch D.H."/>
            <person name="Piano F."/>
        </authorList>
    </citation>
    <scope>NUCLEOTIDE SEQUENCE [LARGE SCALE GENOMIC DNA]</scope>
    <source>
        <strain evidence="3">PF1309</strain>
    </source>
</reference>
<feature type="compositionally biased region" description="Basic residues" evidence="1">
    <location>
        <begin position="266"/>
        <end position="276"/>
    </location>
</feature>
<dbReference type="PRINTS" id="PR00050">
    <property type="entry name" value="COLDSHOCK"/>
</dbReference>
<dbReference type="InterPro" id="IPR012340">
    <property type="entry name" value="NA-bd_OB-fold"/>
</dbReference>
<gene>
    <name evidence="3" type="ORF">WR25_07583</name>
</gene>
<dbReference type="Proteomes" id="UP000218231">
    <property type="component" value="Unassembled WGS sequence"/>
</dbReference>
<feature type="compositionally biased region" description="Basic and acidic residues" evidence="1">
    <location>
        <begin position="246"/>
        <end position="257"/>
    </location>
</feature>
<proteinExistence type="predicted"/>
<dbReference type="PROSITE" id="PS51857">
    <property type="entry name" value="CSD_2"/>
    <property type="match status" value="1"/>
</dbReference>
<dbReference type="InterPro" id="IPR011129">
    <property type="entry name" value="CSD"/>
</dbReference>
<evidence type="ECO:0000256" key="1">
    <source>
        <dbReference type="SAM" id="MobiDB-lite"/>
    </source>
</evidence>
<dbReference type="STRING" id="2018661.A0A2A2LQ32"/>
<dbReference type="GO" id="GO:0003676">
    <property type="term" value="F:nucleic acid binding"/>
    <property type="evidence" value="ECO:0007669"/>
    <property type="project" value="InterPro"/>
</dbReference>
<evidence type="ECO:0000313" key="4">
    <source>
        <dbReference type="Proteomes" id="UP000218231"/>
    </source>
</evidence>
<feature type="compositionally biased region" description="Basic and acidic residues" evidence="1">
    <location>
        <begin position="106"/>
        <end position="126"/>
    </location>
</feature>
<protein>
    <recommendedName>
        <fullName evidence="2">CSD domain-containing protein</fullName>
    </recommendedName>
</protein>
<accession>A0A2A2LQ32</accession>
<dbReference type="Gene3D" id="2.40.50.140">
    <property type="entry name" value="Nucleic acid-binding proteins"/>
    <property type="match status" value="1"/>
</dbReference>
<dbReference type="Pfam" id="PF00313">
    <property type="entry name" value="CSD"/>
    <property type="match status" value="1"/>
</dbReference>
<feature type="region of interest" description="Disordered" evidence="1">
    <location>
        <begin position="1"/>
        <end position="126"/>
    </location>
</feature>
<dbReference type="InterPro" id="IPR002059">
    <property type="entry name" value="CSP_DNA-bd"/>
</dbReference>
<organism evidence="3 4">
    <name type="scientific">Diploscapter pachys</name>
    <dbReference type="NCBI Taxonomy" id="2018661"/>
    <lineage>
        <taxon>Eukaryota</taxon>
        <taxon>Metazoa</taxon>
        <taxon>Ecdysozoa</taxon>
        <taxon>Nematoda</taxon>
        <taxon>Chromadorea</taxon>
        <taxon>Rhabditida</taxon>
        <taxon>Rhabditina</taxon>
        <taxon>Rhabditomorpha</taxon>
        <taxon>Rhabditoidea</taxon>
        <taxon>Rhabditidae</taxon>
        <taxon>Diploscapter</taxon>
    </lineage>
</organism>
<dbReference type="EMBL" id="LIAE01006521">
    <property type="protein sequence ID" value="PAV88342.1"/>
    <property type="molecule type" value="Genomic_DNA"/>
</dbReference>
<feature type="domain" description="CSD" evidence="2">
    <location>
        <begin position="135"/>
        <end position="206"/>
    </location>
</feature>
<dbReference type="AlphaFoldDB" id="A0A2A2LQ32"/>
<feature type="compositionally biased region" description="Basic and acidic residues" evidence="1">
    <location>
        <begin position="53"/>
        <end position="81"/>
    </location>
</feature>
<dbReference type="CDD" id="cd04458">
    <property type="entry name" value="CSP_CDS"/>
    <property type="match status" value="1"/>
</dbReference>
<feature type="compositionally biased region" description="Polar residues" evidence="1">
    <location>
        <begin position="1"/>
        <end position="15"/>
    </location>
</feature>
<evidence type="ECO:0000259" key="2">
    <source>
        <dbReference type="PROSITE" id="PS51857"/>
    </source>
</evidence>
<name>A0A2A2LQ32_9BILA</name>
<dbReference type="InterPro" id="IPR050181">
    <property type="entry name" value="Cold_shock_domain"/>
</dbReference>